<evidence type="ECO:0000313" key="2">
    <source>
        <dbReference type="Proteomes" id="UP000198953"/>
    </source>
</evidence>
<dbReference type="Proteomes" id="UP000198953">
    <property type="component" value="Unassembled WGS sequence"/>
</dbReference>
<accession>A0A1H8EP87</accession>
<dbReference type="EMBL" id="FOBF01000023">
    <property type="protein sequence ID" value="SEN21200.1"/>
    <property type="molecule type" value="Genomic_DNA"/>
</dbReference>
<evidence type="ECO:0000313" key="1">
    <source>
        <dbReference type="EMBL" id="SEN21200.1"/>
    </source>
</evidence>
<gene>
    <name evidence="1" type="ORF">SAMN05660976_07053</name>
</gene>
<sequence>MALAAIYYGIEGFQTVPSRHGGDLGIEAFTHTGVAVQCYAARANTSVDERYRNQRKKLTEDLAKLERHTPEVVRLLGETKIKNYLFMVPVFDSRRIVQHATAKSSEYRAKNLPHLHPEFRVTVVTDEIFAECKPKLQRQQSKLRELIDAGRVRLSPIGNLHPVRDLGVHPAIEVDGLPEIPPYVPRDIDRTLDDLTLNGGLVVIEGNSAAGKTRCAFEALVRNKPKASWESVLIPADGKALRQVIDTGYNFRNMVVWLDDLEEYMSSDGLNENIARTLCPDGRNDVLLLCTLRSKAKLELFATRPETEGMRGDRLLSPGRSIAKTIRLDRALSKRERRAAIRHASDIRIAQALAVTDDTGLAEFISAGPLAVERWLDGEHGANELGSALVSAAVDIRLTGYLSPLPREWIEACATVYLEERRKHRLTASDFSLAWEWATHEIQGASSCLIPKGNNTYSAFDYLIDYRQTAAEASAPHSDFAGFRELMVLKKIPGDVWHELFDRIALTDPYFLSCASRAEMVGHPALLADFQRKLQSRSIDLSHISDDQIITLVRSCVAINFCVGCMIQTTGLDFGLVVERLITALNIEPNAPLDVTDPRVEDLLYALHVIACDARPDLGERPSGKAIKDLSPDLIFALASVFIEHNAQPGAYIWLACAARIGVELASELINEMEKPRELIELESAKAYLWSDHARLPGGTADD</sequence>
<keyword evidence="2" id="KW-1185">Reference proteome</keyword>
<dbReference type="AlphaFoldDB" id="A0A1H8EP87"/>
<reference evidence="1 2" key="1">
    <citation type="submission" date="2016-10" db="EMBL/GenBank/DDBJ databases">
        <authorList>
            <person name="de Groot N.N."/>
        </authorList>
    </citation>
    <scope>NUCLEOTIDE SEQUENCE [LARGE SCALE GENOMIC DNA]</scope>
    <source>
        <strain evidence="1 2">DSM 43357</strain>
    </source>
</reference>
<organism evidence="1 2">
    <name type="scientific">Nonomuraea pusilla</name>
    <dbReference type="NCBI Taxonomy" id="46177"/>
    <lineage>
        <taxon>Bacteria</taxon>
        <taxon>Bacillati</taxon>
        <taxon>Actinomycetota</taxon>
        <taxon>Actinomycetes</taxon>
        <taxon>Streptosporangiales</taxon>
        <taxon>Streptosporangiaceae</taxon>
        <taxon>Nonomuraea</taxon>
    </lineage>
</organism>
<name>A0A1H8EP87_9ACTN</name>
<proteinExistence type="predicted"/>
<protein>
    <submittedName>
        <fullName evidence="1">Uncharacterized protein</fullName>
    </submittedName>
</protein>
<dbReference type="STRING" id="46177.SAMN05660976_07053"/>